<dbReference type="CDD" id="cd00161">
    <property type="entry name" value="beta-trefoil_Ricin-like"/>
    <property type="match status" value="1"/>
</dbReference>
<accession>A0ABP9RLH5</accession>
<dbReference type="Proteomes" id="UP001501570">
    <property type="component" value="Unassembled WGS sequence"/>
</dbReference>
<evidence type="ECO:0000313" key="3">
    <source>
        <dbReference type="EMBL" id="GAA5179156.1"/>
    </source>
</evidence>
<feature type="compositionally biased region" description="Low complexity" evidence="1">
    <location>
        <begin position="355"/>
        <end position="386"/>
    </location>
</feature>
<feature type="compositionally biased region" description="Low complexity" evidence="1">
    <location>
        <begin position="394"/>
        <end position="406"/>
    </location>
</feature>
<dbReference type="SUPFAM" id="SSF50370">
    <property type="entry name" value="Ricin B-like lectins"/>
    <property type="match status" value="1"/>
</dbReference>
<dbReference type="PROSITE" id="PS50231">
    <property type="entry name" value="RICIN_B_LECTIN"/>
    <property type="match status" value="1"/>
</dbReference>
<proteinExistence type="predicted"/>
<comment type="caution">
    <text evidence="3">The sequence shown here is derived from an EMBL/GenBank/DDBJ whole genome shotgun (WGS) entry which is preliminary data.</text>
</comment>
<evidence type="ECO:0000256" key="1">
    <source>
        <dbReference type="SAM" id="MobiDB-lite"/>
    </source>
</evidence>
<dbReference type="SUPFAM" id="SSF53955">
    <property type="entry name" value="Lysozyme-like"/>
    <property type="match status" value="1"/>
</dbReference>
<dbReference type="Pfam" id="PF14200">
    <property type="entry name" value="RicinB_lectin_2"/>
    <property type="match status" value="1"/>
</dbReference>
<dbReference type="SMART" id="SM00458">
    <property type="entry name" value="RICIN"/>
    <property type="match status" value="1"/>
</dbReference>
<dbReference type="Gene3D" id="1.10.530.10">
    <property type="match status" value="1"/>
</dbReference>
<gene>
    <name evidence="3" type="ORF">GCM10023322_08300</name>
</gene>
<reference evidence="4" key="1">
    <citation type="journal article" date="2019" name="Int. J. Syst. Evol. Microbiol.">
        <title>The Global Catalogue of Microorganisms (GCM) 10K type strain sequencing project: providing services to taxonomists for standard genome sequencing and annotation.</title>
        <authorList>
            <consortium name="The Broad Institute Genomics Platform"/>
            <consortium name="The Broad Institute Genome Sequencing Center for Infectious Disease"/>
            <person name="Wu L."/>
            <person name="Ma J."/>
        </authorList>
    </citation>
    <scope>NUCLEOTIDE SEQUENCE [LARGE SCALE GENOMIC DNA]</scope>
    <source>
        <strain evidence="4">JCM 18304</strain>
    </source>
</reference>
<name>A0ABP9RLH5_9ACTN</name>
<dbReference type="EMBL" id="BAABJQ010000002">
    <property type="protein sequence ID" value="GAA5179156.1"/>
    <property type="molecule type" value="Genomic_DNA"/>
</dbReference>
<dbReference type="InterPro" id="IPR000772">
    <property type="entry name" value="Ricin_B_lectin"/>
</dbReference>
<evidence type="ECO:0000259" key="2">
    <source>
        <dbReference type="SMART" id="SM00458"/>
    </source>
</evidence>
<evidence type="ECO:0000313" key="4">
    <source>
        <dbReference type="Proteomes" id="UP001501570"/>
    </source>
</evidence>
<dbReference type="InterPro" id="IPR035992">
    <property type="entry name" value="Ricin_B-like_lectins"/>
</dbReference>
<protein>
    <recommendedName>
        <fullName evidence="2">Ricin B lectin domain-containing protein</fullName>
    </recommendedName>
</protein>
<dbReference type="Gene3D" id="2.80.10.50">
    <property type="match status" value="1"/>
</dbReference>
<sequence length="572" mass="59962">MTSRRNLSRAWRQLTAARRGRLELTALGVVVVLLAGVAIGVPPAIADAQKITGKPVPADELTSVVTASLSCPTLTSARVAGQLMALTGFIDTATGSDLAGVTDTDWSDWKPAADAQRDDPEANILALGHQTCEMVGQLRAAGLDGDLWGPAIAAQRGGIDAVIKAKGVPDAQQTFVNQATGYAAWYADQPQFDVDAAPSPQPSGAPTAPVVTVTAPSDLVRAINAAGSICPEVTPARIAAQLKATSNFNANLHTDNGDGIAQFSTNMWNEYASGSQSVWNANQSIAVLGSAMCDLAGQFSGFVGSDPYTLALAAFQWGADTVRQAGGVPESTVTQLTKAVQEYIPVFRKDSQLNPSTKASPSPGASASPSGTPSAKPPASATARPSRTAKPKAKATATATATKKATPAPPAKLLYDPSKTYQIKDGWAGAILDLPGDNVSTLPSGTRVQLWTNQHAPDQYWKISAAPASGYVIITDNFLHKSLAVENDSVSNESKLIVEDTDKADPNQQWKLTASGDGSKVWITNHHSGKVMDLLGDDLGAPNPDGTWNGYLVEQWDLQTYAKDQRWLLVAS</sequence>
<feature type="domain" description="Ricin B lectin" evidence="2">
    <location>
        <begin position="418"/>
        <end position="570"/>
    </location>
</feature>
<dbReference type="RefSeq" id="WP_345626226.1">
    <property type="nucleotide sequence ID" value="NZ_BAABJQ010000002.1"/>
</dbReference>
<keyword evidence="4" id="KW-1185">Reference proteome</keyword>
<dbReference type="InterPro" id="IPR023346">
    <property type="entry name" value="Lysozyme-like_dom_sf"/>
</dbReference>
<feature type="region of interest" description="Disordered" evidence="1">
    <location>
        <begin position="350"/>
        <end position="415"/>
    </location>
</feature>
<organism evidence="3 4">
    <name type="scientific">Rugosimonospora acidiphila</name>
    <dbReference type="NCBI Taxonomy" id="556531"/>
    <lineage>
        <taxon>Bacteria</taxon>
        <taxon>Bacillati</taxon>
        <taxon>Actinomycetota</taxon>
        <taxon>Actinomycetes</taxon>
        <taxon>Micromonosporales</taxon>
        <taxon>Micromonosporaceae</taxon>
        <taxon>Rugosimonospora</taxon>
    </lineage>
</organism>